<proteinExistence type="predicted"/>
<dbReference type="InterPro" id="IPR051045">
    <property type="entry name" value="TonB-dependent_transducer"/>
</dbReference>
<name>A0A420VPU2_9SPHI</name>
<dbReference type="OrthoDB" id="649093at2"/>
<feature type="domain" description="TonB C-terminal" evidence="1">
    <location>
        <begin position="149"/>
        <end position="221"/>
    </location>
</feature>
<comment type="caution">
    <text evidence="2">The sequence shown here is derived from an EMBL/GenBank/DDBJ whole genome shotgun (WGS) entry which is preliminary data.</text>
</comment>
<dbReference type="Gene3D" id="3.30.1150.10">
    <property type="match status" value="1"/>
</dbReference>
<organism evidence="2 3">
    <name type="scientific">Sphingobacterium puteale</name>
    <dbReference type="NCBI Taxonomy" id="2420510"/>
    <lineage>
        <taxon>Bacteria</taxon>
        <taxon>Pseudomonadati</taxon>
        <taxon>Bacteroidota</taxon>
        <taxon>Sphingobacteriia</taxon>
        <taxon>Sphingobacteriales</taxon>
        <taxon>Sphingobacteriaceae</taxon>
        <taxon>Sphingobacterium</taxon>
    </lineage>
</organism>
<dbReference type="EMBL" id="RBWS01000038">
    <property type="protein sequence ID" value="RKO68287.1"/>
    <property type="molecule type" value="Genomic_DNA"/>
</dbReference>
<evidence type="ECO:0000313" key="2">
    <source>
        <dbReference type="EMBL" id="RKO68287.1"/>
    </source>
</evidence>
<evidence type="ECO:0000259" key="1">
    <source>
        <dbReference type="Pfam" id="PF03544"/>
    </source>
</evidence>
<dbReference type="Proteomes" id="UP000282423">
    <property type="component" value="Unassembled WGS sequence"/>
</dbReference>
<dbReference type="PANTHER" id="PTHR33446:SF2">
    <property type="entry name" value="PROTEIN TONB"/>
    <property type="match status" value="1"/>
</dbReference>
<reference evidence="2 3" key="1">
    <citation type="submission" date="2018-10" db="EMBL/GenBank/DDBJ databases">
        <title>Sphingobacterium sp. M05W1-28.</title>
        <authorList>
            <person name="Cai H."/>
        </authorList>
    </citation>
    <scope>NUCLEOTIDE SEQUENCE [LARGE SCALE GENOMIC DNA]</scope>
    <source>
        <strain evidence="2 3">M05W1-28</strain>
    </source>
</reference>
<dbReference type="SUPFAM" id="SSF74653">
    <property type="entry name" value="TolA/TonB C-terminal domain"/>
    <property type="match status" value="1"/>
</dbReference>
<dbReference type="PANTHER" id="PTHR33446">
    <property type="entry name" value="PROTEIN TONB-RELATED"/>
    <property type="match status" value="1"/>
</dbReference>
<dbReference type="AlphaFoldDB" id="A0A420VPU2"/>
<dbReference type="GO" id="GO:0031992">
    <property type="term" value="F:energy transducer activity"/>
    <property type="evidence" value="ECO:0007669"/>
    <property type="project" value="TreeGrafter"/>
</dbReference>
<dbReference type="InterPro" id="IPR037682">
    <property type="entry name" value="TonB_C"/>
</dbReference>
<evidence type="ECO:0000313" key="3">
    <source>
        <dbReference type="Proteomes" id="UP000282423"/>
    </source>
</evidence>
<protein>
    <recommendedName>
        <fullName evidence="1">TonB C-terminal domain-containing protein</fullName>
    </recommendedName>
</protein>
<accession>A0A420VPU2</accession>
<sequence length="235" mass="26555">MYMYFINRSAIAGFTGQSLILDSMRSNSVLINHQSLIDFLHADPKTNFVIDAIGYSVNEKDKLNQKLVEIKSQIVSIDYIKNKGQIGCNPNDVIFICTKDFLKMKRAKSKGINKNIAIDSLPEMKEVFPEPPGGADGFKNWIISNYKVPTAAKNAKVSGRLIINFTIERDGKLSDFQITKDIGYHTGEVLIELIRKSSPWKPGYQNGRAVKCGYTYPLLFRNGDLKLNIDTKRQR</sequence>
<gene>
    <name evidence="2" type="ORF">D7322_27990</name>
</gene>
<keyword evidence="3" id="KW-1185">Reference proteome</keyword>
<dbReference type="GO" id="GO:0055085">
    <property type="term" value="P:transmembrane transport"/>
    <property type="evidence" value="ECO:0007669"/>
    <property type="project" value="InterPro"/>
</dbReference>
<dbReference type="Pfam" id="PF03544">
    <property type="entry name" value="TonB_C"/>
    <property type="match status" value="1"/>
</dbReference>
<dbReference type="GO" id="GO:0098797">
    <property type="term" value="C:plasma membrane protein complex"/>
    <property type="evidence" value="ECO:0007669"/>
    <property type="project" value="TreeGrafter"/>
</dbReference>